<protein>
    <submittedName>
        <fullName evidence="2">Uncharacterized protein</fullName>
    </submittedName>
</protein>
<proteinExistence type="predicted"/>
<sequence>MEHYGFEYSDEEPEEKNIVIENQYYHSKGLVETDPEGALSGFAKVVSMEQEKAEWQTSKESGSKDHIIQSKSPLQHQKRRRKKHAHFTP</sequence>
<reference evidence="2 3" key="1">
    <citation type="submission" date="2021-09" db="EMBL/GenBank/DDBJ databases">
        <title>Genomic insights and catalytic innovation underlie evolution of tropane alkaloids biosynthesis.</title>
        <authorList>
            <person name="Wang Y.-J."/>
            <person name="Tian T."/>
            <person name="Huang J.-P."/>
            <person name="Huang S.-X."/>
        </authorList>
    </citation>
    <scope>NUCLEOTIDE SEQUENCE [LARGE SCALE GENOMIC DNA]</scope>
    <source>
        <strain evidence="2">KIB-2018</strain>
        <tissue evidence="2">Leaf</tissue>
    </source>
</reference>
<dbReference type="Proteomes" id="UP001159364">
    <property type="component" value="Linkage Group LG04"/>
</dbReference>
<dbReference type="EMBL" id="JAIWQS010000004">
    <property type="protein sequence ID" value="KAJ8767393.1"/>
    <property type="molecule type" value="Genomic_DNA"/>
</dbReference>
<evidence type="ECO:0000313" key="3">
    <source>
        <dbReference type="Proteomes" id="UP001159364"/>
    </source>
</evidence>
<dbReference type="PANTHER" id="PTHR10678">
    <property type="entry name" value="26S PROTEASOME NON-ATPASE REGULATORY SUBUNIT 11/COP9 SIGNALOSOME COMPLEX SUBUNIT 2"/>
    <property type="match status" value="1"/>
</dbReference>
<organism evidence="2 3">
    <name type="scientific">Erythroxylum novogranatense</name>
    <dbReference type="NCBI Taxonomy" id="1862640"/>
    <lineage>
        <taxon>Eukaryota</taxon>
        <taxon>Viridiplantae</taxon>
        <taxon>Streptophyta</taxon>
        <taxon>Embryophyta</taxon>
        <taxon>Tracheophyta</taxon>
        <taxon>Spermatophyta</taxon>
        <taxon>Magnoliopsida</taxon>
        <taxon>eudicotyledons</taxon>
        <taxon>Gunneridae</taxon>
        <taxon>Pentapetalae</taxon>
        <taxon>rosids</taxon>
        <taxon>fabids</taxon>
        <taxon>Malpighiales</taxon>
        <taxon>Erythroxylaceae</taxon>
        <taxon>Erythroxylum</taxon>
    </lineage>
</organism>
<name>A0AAV8TMG1_9ROSI</name>
<feature type="region of interest" description="Disordered" evidence="1">
    <location>
        <begin position="53"/>
        <end position="89"/>
    </location>
</feature>
<comment type="caution">
    <text evidence="2">The sequence shown here is derived from an EMBL/GenBank/DDBJ whole genome shotgun (WGS) entry which is preliminary data.</text>
</comment>
<feature type="compositionally biased region" description="Basic residues" evidence="1">
    <location>
        <begin position="76"/>
        <end position="89"/>
    </location>
</feature>
<evidence type="ECO:0000313" key="2">
    <source>
        <dbReference type="EMBL" id="KAJ8767393.1"/>
    </source>
</evidence>
<dbReference type="AlphaFoldDB" id="A0AAV8TMG1"/>
<gene>
    <name evidence="2" type="ORF">K2173_017437</name>
</gene>
<accession>A0AAV8TMG1</accession>
<evidence type="ECO:0000256" key="1">
    <source>
        <dbReference type="SAM" id="MobiDB-lite"/>
    </source>
</evidence>
<dbReference type="InterPro" id="IPR050871">
    <property type="entry name" value="26S_Proteasome/COP9_Components"/>
</dbReference>
<keyword evidence="3" id="KW-1185">Reference proteome</keyword>